<gene>
    <name evidence="2" type="ORF">WMY93_000017</name>
</gene>
<keyword evidence="3" id="KW-1185">Reference proteome</keyword>
<evidence type="ECO:0000256" key="1">
    <source>
        <dbReference type="SAM" id="MobiDB-lite"/>
    </source>
</evidence>
<feature type="region of interest" description="Disordered" evidence="1">
    <location>
        <begin position="148"/>
        <end position="167"/>
    </location>
</feature>
<reference evidence="3" key="1">
    <citation type="submission" date="2024-04" db="EMBL/GenBank/DDBJ databases">
        <title>Salinicola lusitanus LLJ914,a marine bacterium isolated from the Okinawa Trough.</title>
        <authorList>
            <person name="Li J."/>
        </authorList>
    </citation>
    <scope>NUCLEOTIDE SEQUENCE [LARGE SCALE GENOMIC DNA]</scope>
</reference>
<feature type="region of interest" description="Disordered" evidence="1">
    <location>
        <begin position="578"/>
        <end position="602"/>
    </location>
</feature>
<dbReference type="Proteomes" id="UP001460270">
    <property type="component" value="Unassembled WGS sequence"/>
</dbReference>
<dbReference type="EMBL" id="JBBPFD010000001">
    <property type="protein sequence ID" value="KAK7944289.1"/>
    <property type="molecule type" value="Genomic_DNA"/>
</dbReference>
<feature type="compositionally biased region" description="Basic residues" evidence="1">
    <location>
        <begin position="180"/>
        <end position="190"/>
    </location>
</feature>
<comment type="caution">
    <text evidence="2">The sequence shown here is derived from an EMBL/GenBank/DDBJ whole genome shotgun (WGS) entry which is preliminary data.</text>
</comment>
<proteinExistence type="predicted"/>
<feature type="region of interest" description="Disordered" evidence="1">
    <location>
        <begin position="180"/>
        <end position="208"/>
    </location>
</feature>
<evidence type="ECO:0000313" key="2">
    <source>
        <dbReference type="EMBL" id="KAK7944289.1"/>
    </source>
</evidence>
<accession>A0AAW0PY67</accession>
<organism evidence="2 3">
    <name type="scientific">Mugilogobius chulae</name>
    <name type="common">yellowstripe goby</name>
    <dbReference type="NCBI Taxonomy" id="88201"/>
    <lineage>
        <taxon>Eukaryota</taxon>
        <taxon>Metazoa</taxon>
        <taxon>Chordata</taxon>
        <taxon>Craniata</taxon>
        <taxon>Vertebrata</taxon>
        <taxon>Euteleostomi</taxon>
        <taxon>Actinopterygii</taxon>
        <taxon>Neopterygii</taxon>
        <taxon>Teleostei</taxon>
        <taxon>Neoteleostei</taxon>
        <taxon>Acanthomorphata</taxon>
        <taxon>Gobiaria</taxon>
        <taxon>Gobiiformes</taxon>
        <taxon>Gobioidei</taxon>
        <taxon>Gobiidae</taxon>
        <taxon>Gobionellinae</taxon>
        <taxon>Mugilogobius</taxon>
    </lineage>
</organism>
<sequence>MIAKCRYRSRDKGTPGTGHVTRGLLVEVTWRGDSWYRSCDEGTPGTGHVARGLLVQVMWRGDSWKPVRKPLKPRALLRSGASAGTNKSSQELTSGPGGFVYRCGADVEARVPQQRITGSVLRLSRYSPNTFQASNVSACRCSTRSIRSSTSAPRTCPPPPTSSGTTVTAARISSCHIQGRRRGAGGRWRRGATGGPLEESRGGVSGTHGCRSASTLCRAFTTTHTDLGLGYVLRQVGSGPVTLAHRLRRGNSLSPVQSEARRDNEPLRAFMVVWTGEHGNNPHSPCLTAVPADESGHPRVNWISRQTVEGTNQRRADVTLTKRREGVQSGSYKASSISIYQRVADLGLLLQQDSNRSKRICKTCLNAISRLEHDLPIPRKWEQDEETLTETATTNDSSQSREKRERSTPSKTPRKHKKQRRSSPTQAATRRSITQQQRFTSYLRSTFYSTSGKRAPDSAIGKQKELAATCGERLQDLKVSTELYLTSEAEGQMAGVHENIDNLTLSDVTTECGDSLAATCGDRLQDLKVSTDLYVTSEAEGQMASVNENLEDLTLSDATTESRDSFIFSQLAICDATDVNDPPATTPSEPPPTYSIRHTSNHHSPATNLFTGSITLPLRIESKQTTSVMSGHTYVPSGPDGLKKVLVGGDRLTEGNCHNLQWAFADGGTEEARLEGLVFKFEDWHAIRNLLEHFLRKDTAALFLAAAMEHFGLQGLSDMPEDFVPAAVALGSQTDQNTWLHEKNAEVIDNYVMKPDIFSKEADHPQPQFPCRHPGCVIKVKKDSIKEHSEARLGFSFLLLNMMDAVKEGDGERLMHLYQVALLFIKRMVTHNMHTALYY</sequence>
<protein>
    <submittedName>
        <fullName evidence="2">Uncharacterized protein</fullName>
    </submittedName>
</protein>
<feature type="compositionally biased region" description="Pro residues" evidence="1">
    <location>
        <begin position="584"/>
        <end position="593"/>
    </location>
</feature>
<feature type="region of interest" description="Disordered" evidence="1">
    <location>
        <begin position="381"/>
        <end position="436"/>
    </location>
</feature>
<dbReference type="AlphaFoldDB" id="A0AAW0PY67"/>
<name>A0AAW0PY67_9GOBI</name>
<feature type="compositionally biased region" description="Polar residues" evidence="1">
    <location>
        <begin position="422"/>
        <end position="436"/>
    </location>
</feature>
<feature type="compositionally biased region" description="Basic residues" evidence="1">
    <location>
        <begin position="412"/>
        <end position="421"/>
    </location>
</feature>
<feature type="compositionally biased region" description="Basic and acidic residues" evidence="1">
    <location>
        <begin position="399"/>
        <end position="408"/>
    </location>
</feature>
<evidence type="ECO:0000313" key="3">
    <source>
        <dbReference type="Proteomes" id="UP001460270"/>
    </source>
</evidence>
<feature type="compositionally biased region" description="Polar residues" evidence="1">
    <location>
        <begin position="389"/>
        <end position="398"/>
    </location>
</feature>